<accession>A0A941CWB0</accession>
<gene>
    <name evidence="3" type="ORF">JKL49_00055</name>
</gene>
<sequence length="472" mass="51213">MNPGASGSSRLSLPTILGFSLSNLPLGALAVAVSVYLPPYFASHLGVSLAVVGSTWMIVRLLDIGVDPVLGLVMDRTRTRIGRYRFWMIVGAPILMLAVYALFQAPAGIGTGYLISWLLIYYLGTSILGLGHSAWGANLSTTYHERSRLFGVVAALGVIGAVVVLLIPIGANAMHRSFAQTVPDMGWFIFWLVPLSMVWMVFRTPERIAPETDHPQFRLRDYWSLLVKPDLLRLFLAQMSLTLGPGWMSALYIFFFTDSRGYTGTEASSLLLVYVLAGILGAPLTARLAQKFSKHRTLMVTTTAYSLGLCMVMVIPKGNVVAAIPVMFWCGFMAAGFDLMIRAMLADVGDEVRLEQGQERISLIYALNSLAGKIASAFAIGVTFPLLGKLGYKAAEGAVNTPAAIRALEWAYIAGPIIFVMLGGACIFGWRLDADRHAQIRRDLDERDALFAEAPILESLSGEPAIAVVGKD</sequence>
<feature type="transmembrane region" description="Helical" evidence="2">
    <location>
        <begin position="40"/>
        <end position="63"/>
    </location>
</feature>
<dbReference type="GO" id="GO:0015293">
    <property type="term" value="F:symporter activity"/>
    <property type="evidence" value="ECO:0007669"/>
    <property type="project" value="InterPro"/>
</dbReference>
<dbReference type="GO" id="GO:0005886">
    <property type="term" value="C:plasma membrane"/>
    <property type="evidence" value="ECO:0007669"/>
    <property type="project" value="TreeGrafter"/>
</dbReference>
<dbReference type="PANTHER" id="PTHR11328">
    <property type="entry name" value="MAJOR FACILITATOR SUPERFAMILY DOMAIN-CONTAINING PROTEIN"/>
    <property type="match status" value="1"/>
</dbReference>
<comment type="caution">
    <text evidence="3">The sequence shown here is derived from an EMBL/GenBank/DDBJ whole genome shotgun (WGS) entry which is preliminary data.</text>
</comment>
<keyword evidence="2" id="KW-0812">Transmembrane</keyword>
<dbReference type="EMBL" id="JAGSGD010000001">
    <property type="protein sequence ID" value="MBR7617765.1"/>
    <property type="molecule type" value="Genomic_DNA"/>
</dbReference>
<keyword evidence="4" id="KW-1185">Reference proteome</keyword>
<feature type="transmembrane region" description="Helical" evidence="2">
    <location>
        <begin position="115"/>
        <end position="137"/>
    </location>
</feature>
<dbReference type="PANTHER" id="PTHR11328:SF24">
    <property type="entry name" value="MAJOR FACILITATOR SUPERFAMILY (MFS) PROFILE DOMAIN-CONTAINING PROTEIN"/>
    <property type="match status" value="1"/>
</dbReference>
<dbReference type="InterPro" id="IPR039672">
    <property type="entry name" value="MFS_2"/>
</dbReference>
<dbReference type="SUPFAM" id="SSF103473">
    <property type="entry name" value="MFS general substrate transporter"/>
    <property type="match status" value="1"/>
</dbReference>
<keyword evidence="2" id="KW-0472">Membrane</keyword>
<evidence type="ECO:0000313" key="4">
    <source>
        <dbReference type="Proteomes" id="UP000622580"/>
    </source>
</evidence>
<comment type="similarity">
    <text evidence="1">Belongs to the sodium:galactoside symporter (TC 2.A.2) family.</text>
</comment>
<evidence type="ECO:0000256" key="1">
    <source>
        <dbReference type="ARBA" id="ARBA00009617"/>
    </source>
</evidence>
<feature type="transmembrane region" description="Helical" evidence="2">
    <location>
        <begin position="362"/>
        <end position="387"/>
    </location>
</feature>
<dbReference type="Gene3D" id="1.20.1250.20">
    <property type="entry name" value="MFS general substrate transporter like domains"/>
    <property type="match status" value="1"/>
</dbReference>
<organism evidence="3 4">
    <name type="scientific">Phenylobacterium glaciei</name>
    <dbReference type="NCBI Taxonomy" id="2803784"/>
    <lineage>
        <taxon>Bacteria</taxon>
        <taxon>Pseudomonadati</taxon>
        <taxon>Pseudomonadota</taxon>
        <taxon>Alphaproteobacteria</taxon>
        <taxon>Caulobacterales</taxon>
        <taxon>Caulobacteraceae</taxon>
        <taxon>Phenylobacterium</taxon>
    </lineage>
</organism>
<dbReference type="InterPro" id="IPR036259">
    <property type="entry name" value="MFS_trans_sf"/>
</dbReference>
<feature type="transmembrane region" description="Helical" evidence="2">
    <location>
        <begin position="84"/>
        <end position="103"/>
    </location>
</feature>
<dbReference type="GO" id="GO:0008643">
    <property type="term" value="P:carbohydrate transport"/>
    <property type="evidence" value="ECO:0007669"/>
    <property type="project" value="InterPro"/>
</dbReference>
<feature type="transmembrane region" description="Helical" evidence="2">
    <location>
        <begin position="410"/>
        <end position="432"/>
    </location>
</feature>
<feature type="transmembrane region" description="Helical" evidence="2">
    <location>
        <begin position="185"/>
        <end position="202"/>
    </location>
</feature>
<evidence type="ECO:0000256" key="2">
    <source>
        <dbReference type="SAM" id="Phobius"/>
    </source>
</evidence>
<reference evidence="3" key="1">
    <citation type="submission" date="2021-04" db="EMBL/GenBank/DDBJ databases">
        <title>Draft genome assembly of strain Phenylobacterium sp. 20VBR1 using MiniION and Illumina platforms.</title>
        <authorList>
            <person name="Thomas F.A."/>
            <person name="Krishnan K.P."/>
            <person name="Sinha R.K."/>
        </authorList>
    </citation>
    <scope>NUCLEOTIDE SEQUENCE</scope>
    <source>
        <strain evidence="3">20VBR1</strain>
    </source>
</reference>
<evidence type="ECO:0000313" key="3">
    <source>
        <dbReference type="EMBL" id="MBR7617765.1"/>
    </source>
</evidence>
<feature type="transmembrane region" description="Helical" evidence="2">
    <location>
        <begin position="234"/>
        <end position="255"/>
    </location>
</feature>
<feature type="transmembrane region" description="Helical" evidence="2">
    <location>
        <begin position="298"/>
        <end position="315"/>
    </location>
</feature>
<dbReference type="AlphaFoldDB" id="A0A941CWB0"/>
<protein>
    <submittedName>
        <fullName evidence="3">MFS transporter</fullName>
    </submittedName>
</protein>
<feature type="transmembrane region" description="Helical" evidence="2">
    <location>
        <begin position="267"/>
        <end position="286"/>
    </location>
</feature>
<feature type="transmembrane region" description="Helical" evidence="2">
    <location>
        <begin position="149"/>
        <end position="173"/>
    </location>
</feature>
<dbReference type="RefSeq" id="WP_215337266.1">
    <property type="nucleotide sequence ID" value="NZ_JAGSGD010000001.1"/>
</dbReference>
<dbReference type="Proteomes" id="UP000622580">
    <property type="component" value="Unassembled WGS sequence"/>
</dbReference>
<dbReference type="Pfam" id="PF13347">
    <property type="entry name" value="MFS_2"/>
    <property type="match status" value="1"/>
</dbReference>
<feature type="transmembrane region" description="Helical" evidence="2">
    <location>
        <begin position="321"/>
        <end position="341"/>
    </location>
</feature>
<proteinExistence type="inferred from homology"/>
<keyword evidence="2" id="KW-1133">Transmembrane helix</keyword>
<name>A0A941CWB0_9CAUL</name>